<feature type="transmembrane region" description="Helical" evidence="9">
    <location>
        <begin position="374"/>
        <end position="393"/>
    </location>
</feature>
<dbReference type="Pfam" id="PF00664">
    <property type="entry name" value="ABC_membrane"/>
    <property type="match status" value="2"/>
</dbReference>
<protein>
    <recommendedName>
        <fullName evidence="14">P-loop containing nucleoside triphosphate hydrolase protein</fullName>
    </recommendedName>
</protein>
<dbReference type="Gene3D" id="1.20.1560.10">
    <property type="entry name" value="ABC transporter type 1, transmembrane domain"/>
    <property type="match status" value="2"/>
</dbReference>
<feature type="transmembrane region" description="Helical" evidence="9">
    <location>
        <begin position="1090"/>
        <end position="1110"/>
    </location>
</feature>
<keyword evidence="13" id="KW-1185">Reference proteome</keyword>
<feature type="transmembrane region" description="Helical" evidence="9">
    <location>
        <begin position="511"/>
        <end position="530"/>
    </location>
</feature>
<feature type="transmembrane region" description="Helical" evidence="9">
    <location>
        <begin position="125"/>
        <end position="144"/>
    </location>
</feature>
<comment type="caution">
    <text evidence="12">The sequence shown here is derived from an EMBL/GenBank/DDBJ whole genome shotgun (WGS) entry which is preliminary data.</text>
</comment>
<feature type="transmembrane region" description="Helical" evidence="9">
    <location>
        <begin position="948"/>
        <end position="972"/>
    </location>
</feature>
<proteinExistence type="predicted"/>
<dbReference type="CDD" id="cd03250">
    <property type="entry name" value="ABCC_MRP_domain1"/>
    <property type="match status" value="1"/>
</dbReference>
<dbReference type="GO" id="GO:0016887">
    <property type="term" value="F:ATP hydrolysis activity"/>
    <property type="evidence" value="ECO:0007669"/>
    <property type="project" value="InterPro"/>
</dbReference>
<organism evidence="12 13">
    <name type="scientific">Lobosporangium transversale</name>
    <dbReference type="NCBI Taxonomy" id="64571"/>
    <lineage>
        <taxon>Eukaryota</taxon>
        <taxon>Fungi</taxon>
        <taxon>Fungi incertae sedis</taxon>
        <taxon>Mucoromycota</taxon>
        <taxon>Mortierellomycotina</taxon>
        <taxon>Mortierellomycetes</taxon>
        <taxon>Mortierellales</taxon>
        <taxon>Mortierellaceae</taxon>
        <taxon>Lobosporangium</taxon>
    </lineage>
</organism>
<evidence type="ECO:0000256" key="6">
    <source>
        <dbReference type="ARBA" id="ARBA00022840"/>
    </source>
</evidence>
<dbReference type="InterPro" id="IPR003593">
    <property type="entry name" value="AAA+_ATPase"/>
</dbReference>
<dbReference type="RefSeq" id="XP_021883862.1">
    <property type="nucleotide sequence ID" value="XM_022026399.1"/>
</dbReference>
<dbReference type="FunFam" id="3.40.50.300:FF:000997">
    <property type="entry name" value="Multidrug resistance-associated protein 1"/>
    <property type="match status" value="1"/>
</dbReference>
<evidence type="ECO:0000256" key="2">
    <source>
        <dbReference type="ARBA" id="ARBA00022448"/>
    </source>
</evidence>
<keyword evidence="7 9" id="KW-1133">Transmembrane helix</keyword>
<name>A0A1Y2GV00_9FUNG</name>
<feature type="domain" description="ABC transmembrane type-1" evidence="11">
    <location>
        <begin position="258"/>
        <end position="546"/>
    </location>
</feature>
<dbReference type="GO" id="GO:0016020">
    <property type="term" value="C:membrane"/>
    <property type="evidence" value="ECO:0007669"/>
    <property type="project" value="UniProtKB-SubCell"/>
</dbReference>
<evidence type="ECO:0000313" key="12">
    <source>
        <dbReference type="EMBL" id="ORZ24881.1"/>
    </source>
</evidence>
<dbReference type="InterPro" id="IPR050173">
    <property type="entry name" value="ABC_transporter_C-like"/>
</dbReference>
<evidence type="ECO:0000259" key="10">
    <source>
        <dbReference type="PROSITE" id="PS50893"/>
    </source>
</evidence>
<feature type="domain" description="ABC transmembrane type-1" evidence="11">
    <location>
        <begin position="952"/>
        <end position="1232"/>
    </location>
</feature>
<dbReference type="FunFam" id="3.40.50.300:FF:000163">
    <property type="entry name" value="Multidrug resistance-associated protein member 4"/>
    <property type="match status" value="1"/>
</dbReference>
<dbReference type="PANTHER" id="PTHR24223:SF443">
    <property type="entry name" value="MULTIDRUG-RESISTANCE LIKE PROTEIN 1, ISOFORM I"/>
    <property type="match status" value="1"/>
</dbReference>
<feature type="transmembrane region" description="Helical" evidence="9">
    <location>
        <begin position="1179"/>
        <end position="1197"/>
    </location>
</feature>
<dbReference type="InParanoid" id="A0A1Y2GV00"/>
<keyword evidence="6" id="KW-0067">ATP-binding</keyword>
<dbReference type="SMART" id="SM00382">
    <property type="entry name" value="AAA"/>
    <property type="match status" value="2"/>
</dbReference>
<feature type="transmembrane region" description="Helical" evidence="9">
    <location>
        <begin position="253"/>
        <end position="275"/>
    </location>
</feature>
<feature type="transmembrane region" description="Helical" evidence="9">
    <location>
        <begin position="95"/>
        <end position="113"/>
    </location>
</feature>
<evidence type="ECO:0000256" key="3">
    <source>
        <dbReference type="ARBA" id="ARBA00022692"/>
    </source>
</evidence>
<feature type="domain" description="ABC transporter" evidence="10">
    <location>
        <begin position="1270"/>
        <end position="1553"/>
    </location>
</feature>
<evidence type="ECO:0000256" key="1">
    <source>
        <dbReference type="ARBA" id="ARBA00004128"/>
    </source>
</evidence>
<feature type="transmembrane region" description="Helical" evidence="9">
    <location>
        <begin position="399"/>
        <end position="418"/>
    </location>
</feature>
<evidence type="ECO:0000256" key="4">
    <source>
        <dbReference type="ARBA" id="ARBA00022737"/>
    </source>
</evidence>
<dbReference type="InterPro" id="IPR003439">
    <property type="entry name" value="ABC_transporter-like_ATP-bd"/>
</dbReference>
<dbReference type="CDD" id="cd03244">
    <property type="entry name" value="ABCC_MRP_domain2"/>
    <property type="match status" value="1"/>
</dbReference>
<evidence type="ECO:0008006" key="14">
    <source>
        <dbReference type="Google" id="ProtNLM"/>
    </source>
</evidence>
<feature type="transmembrane region" description="Helical" evidence="9">
    <location>
        <begin position="1062"/>
        <end position="1084"/>
    </location>
</feature>
<feature type="transmembrane region" description="Helical" evidence="9">
    <location>
        <begin position="62"/>
        <end position="83"/>
    </location>
</feature>
<dbReference type="InterPro" id="IPR027417">
    <property type="entry name" value="P-loop_NTPase"/>
</dbReference>
<dbReference type="PROSITE" id="PS50929">
    <property type="entry name" value="ABC_TM1F"/>
    <property type="match status" value="2"/>
</dbReference>
<gene>
    <name evidence="12" type="ORF">BCR41DRAFT_368699</name>
</gene>
<sequence>MVFAVRAHGLLFLKNKNGGTSLLSSILLHRPLYWASLGSMLTICSALLTRLIQLALEDIKSISTLFATAALLLAWTCAIVLNYIESQISTRSSTWIYGFYAISIVAAAINLRTMNDTHLNGQPQFISFCVYLTALCVGFILENWPRSTSTSSNTTLYTDANAEEKEWEKPTAYDQANLLSRLCFAFLDPIIMKGFGRPLVDDDIANMMPRRIRTVYSYTLISAVWDRHLQKRHNASSKKTPSLLWVIFRASGWAWLSVVGLALLESILVFIQPILLDIILDFVASYSTDQSQPTSLGVILAVGMFAAAILASITNGQYFQQSTNLGIELKSGLISVIYRKSLKLSPDARRGATVGEIMNHMSVDAERVAQSVTYLPLIISSPFEIAVATWLLYRQMGPSGLTGLGVVVLTMPAQWLIAKVLNRAKDKKLSTMDERVRLLSDILSGIKAVKLYSWEKSFTLRLKAFRRVELKYLMQIGIATAFMMIMYSSLPSLMALLSFVVYAMAGGPNGSQGVMSARVVFVSITLFNRLSMPIGRASQIIGQAISLNVAVKRIQTFLLQEEMDENQVEFNVRPPPGPCNESPALVSNSGAATNQSGYNQPLAINVADGTFNWTNLSVATNSKERSPTDKGQQRATLCDINLEVPYGYLTAIMGRVGQGKSSLLSAIIGEMYKEKGTVKLNGRVAYVAQEAWIMNCSVKDNILFGKPLDQERYEQVLRACSLTQDLEMLPAGDQTEIGERGINLSGGQKQRVSLARSAYQDADIYLMDDPLSAVDAHVDQHLWNNLIGPNGLLKDKTRLLVTHGIHHLPEMDHIVVIKDGLIVEQGQYADLMTSGALFAQLINEYSHKGNEPESPTASAAAGAVTIESEDMASKGYSRTQDIFNAEELQGHRGDKEADTDARTTVLAQEASTTAIKGDDNAELIMEEEAAQGSVGWSVFMRYCKAASYILSVLSALGFVGSQASQISISIWLKEWAGQEGRGEQSSVPKFLGVYAAFVALYILFDLGANVIILALGGVRATRVLHDNLLDNVMRLPMSFFDTTPVGRIVNRFSSDVDNVDELIPIAISDVYYFSTTVLGTLIVISISLPIFLALVPLLIGLYLIFQILFIRSSRQLKRIHSISKSPLYQHFGETLAGISTIRAMRVHERFIQENAMKSDRSSNANFVYTIVIRWLHIRLEFLGALIIFATALLAVLGKRTLGAEIAGLALSYALNTTFAITWMMKALSELQNQLVSVERIHEYSVKNQEAPASLPTDANLPSNWPSEGRIEFKNYSTRYRQGLDLVVKGVSFEVSPAERIGIVGRTGAGKSSLTLALFRIIEAANSHWAKASHNGPDTRLLEIESSAMPKVPSDSREDDVEEAKLETMQVEEDGGSIEIDGVDISTVGLHQLRQHLAIIPQDPTLFSGTVRENLDPFHQATDAEIWEALDRAHLKDHISSLTNGLSFEVAQNGENFSVGQRSLLCLARALLRKTKVLVLDEATAAVDVETDELIQKTIRKEFQDRTILTIAHRIKTIMDYDKILVLEKGQVEEYDTPANLLRKKGLFYSLAKQAGQAT</sequence>
<evidence type="ECO:0000313" key="13">
    <source>
        <dbReference type="Proteomes" id="UP000193648"/>
    </source>
</evidence>
<dbReference type="Gene3D" id="3.40.50.300">
    <property type="entry name" value="P-loop containing nucleotide triphosphate hydrolases"/>
    <property type="match status" value="2"/>
</dbReference>
<dbReference type="Pfam" id="PF00005">
    <property type="entry name" value="ABC_tran"/>
    <property type="match status" value="2"/>
</dbReference>
<dbReference type="EMBL" id="MCFF01000008">
    <property type="protein sequence ID" value="ORZ24881.1"/>
    <property type="molecule type" value="Genomic_DNA"/>
</dbReference>
<dbReference type="Proteomes" id="UP000193648">
    <property type="component" value="Unassembled WGS sequence"/>
</dbReference>
<dbReference type="InterPro" id="IPR011527">
    <property type="entry name" value="ABC1_TM_dom"/>
</dbReference>
<comment type="subcellular location">
    <subcellularLocation>
        <location evidence="1">Vacuole membrane</location>
        <topology evidence="1">Multi-pass membrane protein</topology>
    </subcellularLocation>
</comment>
<evidence type="ECO:0000256" key="7">
    <source>
        <dbReference type="ARBA" id="ARBA00022989"/>
    </source>
</evidence>
<dbReference type="InterPro" id="IPR044746">
    <property type="entry name" value="ABCC_6TM_D1"/>
</dbReference>
<evidence type="ECO:0000259" key="11">
    <source>
        <dbReference type="PROSITE" id="PS50929"/>
    </source>
</evidence>
<evidence type="ECO:0000256" key="9">
    <source>
        <dbReference type="SAM" id="Phobius"/>
    </source>
</evidence>
<keyword evidence="4" id="KW-0677">Repeat</keyword>
<keyword evidence="5" id="KW-0547">Nucleotide-binding</keyword>
<dbReference type="OrthoDB" id="6500128at2759"/>
<dbReference type="InterPro" id="IPR017871">
    <property type="entry name" value="ABC_transporter-like_CS"/>
</dbReference>
<dbReference type="CDD" id="cd18603">
    <property type="entry name" value="ABC_6TM_MRP1_2_3_6_D2_like"/>
    <property type="match status" value="1"/>
</dbReference>
<dbReference type="PANTHER" id="PTHR24223">
    <property type="entry name" value="ATP-BINDING CASSETTE SUB-FAMILY C"/>
    <property type="match status" value="1"/>
</dbReference>
<feature type="transmembrane region" description="Helical" evidence="9">
    <location>
        <begin position="992"/>
        <end position="1015"/>
    </location>
</feature>
<reference evidence="12 13" key="1">
    <citation type="submission" date="2016-07" db="EMBL/GenBank/DDBJ databases">
        <title>Pervasive Adenine N6-methylation of Active Genes in Fungi.</title>
        <authorList>
            <consortium name="DOE Joint Genome Institute"/>
            <person name="Mondo S.J."/>
            <person name="Dannebaum R.O."/>
            <person name="Kuo R.C."/>
            <person name="Labutti K."/>
            <person name="Haridas S."/>
            <person name="Kuo A."/>
            <person name="Salamov A."/>
            <person name="Ahrendt S.R."/>
            <person name="Lipzen A."/>
            <person name="Sullivan W."/>
            <person name="Andreopoulos W.B."/>
            <person name="Clum A."/>
            <person name="Lindquist E."/>
            <person name="Daum C."/>
            <person name="Ramamoorthy G.K."/>
            <person name="Gryganskyi A."/>
            <person name="Culley D."/>
            <person name="Magnuson J.K."/>
            <person name="James T.Y."/>
            <person name="O'Malley M.A."/>
            <person name="Stajich J.E."/>
            <person name="Spatafora J.W."/>
            <person name="Visel A."/>
            <person name="Grigoriev I.V."/>
        </authorList>
    </citation>
    <scope>NUCLEOTIDE SEQUENCE [LARGE SCALE GENOMIC DNA]</scope>
    <source>
        <strain evidence="12 13">NRRL 3116</strain>
    </source>
</reference>
<evidence type="ECO:0000256" key="8">
    <source>
        <dbReference type="ARBA" id="ARBA00023136"/>
    </source>
</evidence>
<accession>A0A1Y2GV00</accession>
<dbReference type="STRING" id="64571.A0A1Y2GV00"/>
<dbReference type="PROSITE" id="PS00211">
    <property type="entry name" value="ABC_TRANSPORTER_1"/>
    <property type="match status" value="2"/>
</dbReference>
<keyword evidence="3 9" id="KW-0812">Transmembrane</keyword>
<feature type="domain" description="ABC transporter" evidence="10">
    <location>
        <begin position="618"/>
        <end position="844"/>
    </location>
</feature>
<dbReference type="SUPFAM" id="SSF90123">
    <property type="entry name" value="ABC transporter transmembrane region"/>
    <property type="match status" value="2"/>
</dbReference>
<dbReference type="FunFam" id="1.20.1560.10:FF:000010">
    <property type="entry name" value="Multidrug resistance-associated ABC transporter"/>
    <property type="match status" value="1"/>
</dbReference>
<keyword evidence="8 9" id="KW-0472">Membrane</keyword>
<dbReference type="PROSITE" id="PS50893">
    <property type="entry name" value="ABC_TRANSPORTER_2"/>
    <property type="match status" value="2"/>
</dbReference>
<dbReference type="InterPro" id="IPR036640">
    <property type="entry name" value="ABC1_TM_sf"/>
</dbReference>
<feature type="transmembrane region" description="Helical" evidence="9">
    <location>
        <begin position="295"/>
        <end position="313"/>
    </location>
</feature>
<dbReference type="SUPFAM" id="SSF52540">
    <property type="entry name" value="P-loop containing nucleoside triphosphate hydrolases"/>
    <property type="match status" value="3"/>
</dbReference>
<keyword evidence="2" id="KW-0813">Transport</keyword>
<feature type="transmembrane region" description="Helical" evidence="9">
    <location>
        <begin position="32"/>
        <end position="56"/>
    </location>
</feature>
<evidence type="ECO:0000256" key="5">
    <source>
        <dbReference type="ARBA" id="ARBA00022741"/>
    </source>
</evidence>
<feature type="transmembrane region" description="Helical" evidence="9">
    <location>
        <begin position="472"/>
        <end position="505"/>
    </location>
</feature>
<dbReference type="CDD" id="cd18579">
    <property type="entry name" value="ABC_6TM_ABCC_D1"/>
    <property type="match status" value="1"/>
</dbReference>
<dbReference type="GeneID" id="33568242"/>
<dbReference type="GO" id="GO:0140359">
    <property type="term" value="F:ABC-type transporter activity"/>
    <property type="evidence" value="ECO:0007669"/>
    <property type="project" value="InterPro"/>
</dbReference>
<dbReference type="GO" id="GO:0005524">
    <property type="term" value="F:ATP binding"/>
    <property type="evidence" value="ECO:0007669"/>
    <property type="project" value="UniProtKB-KW"/>
</dbReference>
<dbReference type="FunFam" id="1.20.1560.10:FF:000006">
    <property type="entry name" value="ATP-binding cassette, sub-family C (CFTR/MRP), member 9"/>
    <property type="match status" value="1"/>
</dbReference>